<evidence type="ECO:0000313" key="2">
    <source>
        <dbReference type="Proteomes" id="UP000504637"/>
    </source>
</evidence>
<dbReference type="GeneID" id="54362669"/>
<feature type="coiled-coil region" evidence="1">
    <location>
        <begin position="328"/>
        <end position="355"/>
    </location>
</feature>
<sequence length="377" mass="42254">MSSVCQQCALRLQRASQTTTRHLSNRSFSSTTPVSSALPAFVPTRNSEFDGIIEDLRLKHFFPASLKQNARKVLYQQKNRQLLEDNPRIVEFGGKQTQYQYIERHTEVPNRGDLLRKAVDIIADGGEKEWANLPVLLQAFHKIIQKPVEDKHIEKLIRKAGVHNKLASFIKCLHMVDRTGLSLKNDTVLEALLLAIRRRASTGGFQRIATTAALKYGTEVADLLETEEHGTARVLGANDPRTRPQVIGLFLELVAANVQSTGGKDVDGVVKSYAQKLLGRIKEQPASIETSKIQLQPAGQQTQFLFAVSLWHGLQLASKILGPQMPYADVARTTLKQYRSVLDKLEKELEARQTQPNTYDRMAIDDWKLVKQPSKAA</sequence>
<proteinExistence type="predicted"/>
<accession>A0A6J3M830</accession>
<protein>
    <submittedName>
        <fullName evidence="3">Uncharacterized protein</fullName>
    </submittedName>
</protein>
<reference evidence="3" key="3">
    <citation type="submission" date="2025-08" db="UniProtKB">
        <authorList>
            <consortium name="RefSeq"/>
        </authorList>
    </citation>
    <scope>IDENTIFICATION</scope>
    <source>
        <strain evidence="3">CBS 342.82</strain>
    </source>
</reference>
<keyword evidence="2" id="KW-1185">Reference proteome</keyword>
<keyword evidence="1" id="KW-0175">Coiled coil</keyword>
<dbReference type="RefSeq" id="XP_033460043.1">
    <property type="nucleotide sequence ID" value="XM_033604869.1"/>
</dbReference>
<name>A0A6J3M830_9PEZI</name>
<dbReference type="OrthoDB" id="5405126at2759"/>
<gene>
    <name evidence="3" type="ORF">K489DRAFT_380400</name>
</gene>
<evidence type="ECO:0000313" key="3">
    <source>
        <dbReference type="RefSeq" id="XP_033460043.1"/>
    </source>
</evidence>
<reference evidence="3" key="1">
    <citation type="submission" date="2020-01" db="EMBL/GenBank/DDBJ databases">
        <authorList>
            <consortium name="DOE Joint Genome Institute"/>
            <person name="Haridas S."/>
            <person name="Albert R."/>
            <person name="Binder M."/>
            <person name="Bloem J."/>
            <person name="Labutti K."/>
            <person name="Salamov A."/>
            <person name="Andreopoulos B."/>
            <person name="Baker S.E."/>
            <person name="Barry K."/>
            <person name="Bills G."/>
            <person name="Bluhm B.H."/>
            <person name="Cannon C."/>
            <person name="Castanera R."/>
            <person name="Culley D.E."/>
            <person name="Daum C."/>
            <person name="Ezra D."/>
            <person name="Gonzalez J.B."/>
            <person name="Henrissat B."/>
            <person name="Kuo A."/>
            <person name="Liang C."/>
            <person name="Lipzen A."/>
            <person name="Lutzoni F."/>
            <person name="Magnuson J."/>
            <person name="Mondo S."/>
            <person name="Nolan M."/>
            <person name="Ohm R."/>
            <person name="Pangilinan J."/>
            <person name="Park H.-J."/>
            <person name="Ramirez L."/>
            <person name="Alfaro M."/>
            <person name="Sun H."/>
            <person name="Tritt A."/>
            <person name="Yoshinaga Y."/>
            <person name="Zwiers L.-H."/>
            <person name="Turgeon B.G."/>
            <person name="Goodwin S.B."/>
            <person name="Spatafora J.W."/>
            <person name="Crous P.W."/>
            <person name="Grigoriev I.V."/>
        </authorList>
    </citation>
    <scope>NUCLEOTIDE SEQUENCE</scope>
    <source>
        <strain evidence="3">CBS 342.82</strain>
    </source>
</reference>
<dbReference type="Proteomes" id="UP000504637">
    <property type="component" value="Unplaced"/>
</dbReference>
<reference evidence="3" key="2">
    <citation type="submission" date="2020-04" db="EMBL/GenBank/DDBJ databases">
        <authorList>
            <consortium name="NCBI Genome Project"/>
        </authorList>
    </citation>
    <scope>NUCLEOTIDE SEQUENCE</scope>
    <source>
        <strain evidence="3">CBS 342.82</strain>
    </source>
</reference>
<evidence type="ECO:0000256" key="1">
    <source>
        <dbReference type="SAM" id="Coils"/>
    </source>
</evidence>
<organism evidence="3">
    <name type="scientific">Dissoconium aciculare CBS 342.82</name>
    <dbReference type="NCBI Taxonomy" id="1314786"/>
    <lineage>
        <taxon>Eukaryota</taxon>
        <taxon>Fungi</taxon>
        <taxon>Dikarya</taxon>
        <taxon>Ascomycota</taxon>
        <taxon>Pezizomycotina</taxon>
        <taxon>Dothideomycetes</taxon>
        <taxon>Dothideomycetidae</taxon>
        <taxon>Mycosphaerellales</taxon>
        <taxon>Dissoconiaceae</taxon>
        <taxon>Dissoconium</taxon>
    </lineage>
</organism>
<dbReference type="AlphaFoldDB" id="A0A6J3M830"/>